<name>A0A1G7KIQ0_9RHOB</name>
<accession>A0A1G7KIQ0</accession>
<keyword evidence="1" id="KW-0472">Membrane</keyword>
<dbReference type="STRING" id="282683.SAMN04488105_11894"/>
<evidence type="ECO:0000256" key="1">
    <source>
        <dbReference type="SAM" id="Phobius"/>
    </source>
</evidence>
<protein>
    <recommendedName>
        <fullName evidence="4">DUF3429 domain-containing protein</fullName>
    </recommendedName>
</protein>
<organism evidence="2 3">
    <name type="scientific">Salipiger thiooxidans</name>
    <dbReference type="NCBI Taxonomy" id="282683"/>
    <lineage>
        <taxon>Bacteria</taxon>
        <taxon>Pseudomonadati</taxon>
        <taxon>Pseudomonadota</taxon>
        <taxon>Alphaproteobacteria</taxon>
        <taxon>Rhodobacterales</taxon>
        <taxon>Roseobacteraceae</taxon>
        <taxon>Salipiger</taxon>
    </lineage>
</organism>
<dbReference type="EMBL" id="FNAV01000018">
    <property type="protein sequence ID" value="SDF36850.1"/>
    <property type="molecule type" value="Genomic_DNA"/>
</dbReference>
<keyword evidence="1" id="KW-0812">Transmembrane</keyword>
<dbReference type="OrthoDB" id="5297436at2"/>
<keyword evidence="3" id="KW-1185">Reference proteome</keyword>
<reference evidence="3" key="1">
    <citation type="submission" date="2016-10" db="EMBL/GenBank/DDBJ databases">
        <authorList>
            <person name="Varghese N."/>
            <person name="Submissions S."/>
        </authorList>
    </citation>
    <scope>NUCLEOTIDE SEQUENCE [LARGE SCALE GENOMIC DNA]</scope>
    <source>
        <strain evidence="3">DSM 10146</strain>
    </source>
</reference>
<dbReference type="RefSeq" id="WP_008886242.1">
    <property type="nucleotide sequence ID" value="NZ_FNAV01000018.1"/>
</dbReference>
<proteinExistence type="predicted"/>
<feature type="transmembrane region" description="Helical" evidence="1">
    <location>
        <begin position="133"/>
        <end position="150"/>
    </location>
</feature>
<feature type="transmembrane region" description="Helical" evidence="1">
    <location>
        <begin position="47"/>
        <end position="67"/>
    </location>
</feature>
<dbReference type="PANTHER" id="PTHR15887">
    <property type="entry name" value="TRANSMEMBRANE PROTEIN 69"/>
    <property type="match status" value="1"/>
</dbReference>
<sequence>MTPAIPRTALWLSVAGLLPFLWGALTLMSDTAYDLGYQTLGGRFVGPYVELAYGTVILAFMSGVLWGFATKAPERQAPVCYALSVIPALWAFFMAGGGPVSAGMNLIFGYLGLLALDWQFWRWGLAPKWWFRLRLPMTAAVVLCLLVGVTL</sequence>
<dbReference type="Pfam" id="PF11911">
    <property type="entry name" value="DUF3429"/>
    <property type="match status" value="1"/>
</dbReference>
<keyword evidence="1" id="KW-1133">Transmembrane helix</keyword>
<dbReference type="InterPro" id="IPR021836">
    <property type="entry name" value="DUF3429"/>
</dbReference>
<dbReference type="Proteomes" id="UP000198994">
    <property type="component" value="Unassembled WGS sequence"/>
</dbReference>
<feature type="transmembrane region" description="Helical" evidence="1">
    <location>
        <begin position="79"/>
        <end position="96"/>
    </location>
</feature>
<evidence type="ECO:0008006" key="4">
    <source>
        <dbReference type="Google" id="ProtNLM"/>
    </source>
</evidence>
<evidence type="ECO:0000313" key="3">
    <source>
        <dbReference type="Proteomes" id="UP000198994"/>
    </source>
</evidence>
<gene>
    <name evidence="2" type="ORF">SAMN04488105_11894</name>
</gene>
<evidence type="ECO:0000313" key="2">
    <source>
        <dbReference type="EMBL" id="SDF36850.1"/>
    </source>
</evidence>
<dbReference type="AlphaFoldDB" id="A0A1G7KIQ0"/>
<dbReference type="PANTHER" id="PTHR15887:SF1">
    <property type="entry name" value="TRANSMEMBRANE PROTEIN 69"/>
    <property type="match status" value="1"/>
</dbReference>